<dbReference type="Proteomes" id="UP000002969">
    <property type="component" value="Unassembled WGS sequence"/>
</dbReference>
<sequence length="373" mass="44977">MKNCAKKWLKNYITLITLYKFISEQELFEIATNNFKKFPSHFPLYFYTRKMSQTSEEQLQFIVKFETEEKKILNLTTLNEGKLIIDNSNKLDSINGLIKDKIKIIEICGKNIELSQNSIRILEKEKRFFEFRLKTYLHTNNREIIAYDYFEQNFDENDITESTVEEISIQYYDEKRSRINTVEEAVDFLINEELNEGQINEIKNKSLASKFDDMDSLFGLGMYLRNVFIYPNKNKNFLQYLNNYDPHYMVNRGEFGEGSIEDLLWRKLNCCLITDESKNKIAELKKEQYEESSFWNNYIKEQLLSYNLDEEDIRLYLEMEDKKDSDDEDFERNYYEQKRLLAKISNDERLIYNQLSEDYFNVRNLIEKLKHQP</sequence>
<reference evidence="1" key="1">
    <citation type="submission" date="2010-06" db="EMBL/GenBank/DDBJ databases">
        <authorList>
            <person name="Muzny D."/>
            <person name="Qin X."/>
            <person name="Buhay C."/>
            <person name="Dugan-Rocha S."/>
            <person name="Ding Y."/>
            <person name="Chen G."/>
            <person name="Hawes A."/>
            <person name="Holder M."/>
            <person name="Jhangiani S."/>
            <person name="Johnson A."/>
            <person name="Khan Z."/>
            <person name="Li Z."/>
            <person name="Liu W."/>
            <person name="Liu X."/>
            <person name="Perez L."/>
            <person name="Shen H."/>
            <person name="Wang Q."/>
            <person name="Watt J."/>
            <person name="Xi L."/>
            <person name="Xin Y."/>
            <person name="Zhou J."/>
            <person name="Deng J."/>
            <person name="Jiang H."/>
            <person name="Liu Y."/>
            <person name="Qu J."/>
            <person name="Song X.-Z."/>
            <person name="Zhang L."/>
            <person name="Villasana D."/>
            <person name="Johnson A."/>
            <person name="Liu J."/>
            <person name="Liyanage D."/>
            <person name="Lorensuhewa L."/>
            <person name="Robinson T."/>
            <person name="Song A."/>
            <person name="Song B.-B."/>
            <person name="Dinh H."/>
            <person name="Thornton R."/>
            <person name="Coyle M."/>
            <person name="Francisco L."/>
            <person name="Jackson L."/>
            <person name="Javaid M."/>
            <person name="Korchina V."/>
            <person name="Kovar C."/>
            <person name="Mata R."/>
            <person name="Mathew T."/>
            <person name="Ngo R."/>
            <person name="Nguyen L."/>
            <person name="Nguyen N."/>
            <person name="Okwuonu G."/>
            <person name="Ongeri F."/>
            <person name="Pham C."/>
            <person name="Simmons D."/>
            <person name="Wilczek-Boney K."/>
            <person name="Hale W."/>
            <person name="Jakkamsetti A."/>
            <person name="Pham P."/>
            <person name="Ruth R."/>
            <person name="San Lucas F."/>
            <person name="Warren J."/>
            <person name="Zhang J."/>
            <person name="Zhao Z."/>
            <person name="Zhou C."/>
            <person name="Zhu D."/>
            <person name="Lee S."/>
            <person name="Bess C."/>
            <person name="Blankenburg K."/>
            <person name="Forbes L."/>
            <person name="Fu Q."/>
            <person name="Gubbala S."/>
            <person name="Hirani K."/>
            <person name="Jayaseelan J.C."/>
            <person name="Lara F."/>
            <person name="Munidasa M."/>
            <person name="Palculict T."/>
            <person name="Patil S."/>
            <person name="Pu L.-L."/>
            <person name="Saada N."/>
            <person name="Tang L."/>
            <person name="Weissenberger G."/>
            <person name="Zhu Y."/>
            <person name="Hemphill L."/>
            <person name="Shang Y."/>
            <person name="Youmans B."/>
            <person name="Ayvaz T."/>
            <person name="Ross M."/>
            <person name="Santibanez J."/>
            <person name="Aqrawi P."/>
            <person name="Gross S."/>
            <person name="Joshi V."/>
            <person name="Fowler G."/>
            <person name="Nazareth L."/>
            <person name="Reid J."/>
            <person name="Worley K."/>
            <person name="Petrosino J."/>
            <person name="Highlander S."/>
            <person name="Gibbs R."/>
        </authorList>
    </citation>
    <scope>NUCLEOTIDE SEQUENCE [LARGE SCALE GENOMIC DNA]</scope>
    <source>
        <strain evidence="1">ATCC 35910</strain>
    </source>
</reference>
<keyword evidence="2" id="KW-1185">Reference proteome</keyword>
<dbReference type="EMBL" id="ACKQ02000002">
    <property type="protein sequence ID" value="EFK37451.1"/>
    <property type="molecule type" value="Genomic_DNA"/>
</dbReference>
<evidence type="ECO:0000313" key="1">
    <source>
        <dbReference type="EMBL" id="EFK37451.1"/>
    </source>
</evidence>
<gene>
    <name evidence="1" type="ORF">HMPREF0204_10224</name>
</gene>
<protein>
    <submittedName>
        <fullName evidence="1">Uncharacterized protein</fullName>
    </submittedName>
</protein>
<organism evidence="1 2">
    <name type="scientific">Chryseobacterium gleum ATCC 35910</name>
    <dbReference type="NCBI Taxonomy" id="525257"/>
    <lineage>
        <taxon>Bacteria</taxon>
        <taxon>Pseudomonadati</taxon>
        <taxon>Bacteroidota</taxon>
        <taxon>Flavobacteriia</taxon>
        <taxon>Flavobacteriales</taxon>
        <taxon>Weeksellaceae</taxon>
        <taxon>Chryseobacterium group</taxon>
        <taxon>Chryseobacterium</taxon>
    </lineage>
</organism>
<name>A0ABN0AWE4_CHRGE</name>
<proteinExistence type="predicted"/>
<comment type="caution">
    <text evidence="1">The sequence shown here is derived from an EMBL/GenBank/DDBJ whole genome shotgun (WGS) entry which is preliminary data.</text>
</comment>
<accession>A0ABN0AWE4</accession>
<evidence type="ECO:0000313" key="2">
    <source>
        <dbReference type="Proteomes" id="UP000002969"/>
    </source>
</evidence>